<evidence type="ECO:0000256" key="6">
    <source>
        <dbReference type="ARBA" id="ARBA00023136"/>
    </source>
</evidence>
<evidence type="ECO:0000256" key="1">
    <source>
        <dbReference type="ARBA" id="ARBA00004651"/>
    </source>
</evidence>
<feature type="transmembrane region" description="Helical" evidence="7">
    <location>
        <begin position="57"/>
        <end position="77"/>
    </location>
</feature>
<dbReference type="InterPro" id="IPR003593">
    <property type="entry name" value="AAA+_ATPase"/>
</dbReference>
<keyword evidence="6 7" id="KW-0472">Membrane</keyword>
<feature type="transmembrane region" description="Helical" evidence="7">
    <location>
        <begin position="143"/>
        <end position="174"/>
    </location>
</feature>
<feature type="transmembrane region" description="Helical" evidence="7">
    <location>
        <begin position="247"/>
        <end position="268"/>
    </location>
</feature>
<dbReference type="RefSeq" id="WP_111596486.1">
    <property type="nucleotide sequence ID" value="NZ_QLLL01000002.1"/>
</dbReference>
<evidence type="ECO:0000259" key="9">
    <source>
        <dbReference type="PROSITE" id="PS50929"/>
    </source>
</evidence>
<dbReference type="InterPro" id="IPR036640">
    <property type="entry name" value="ABC1_TM_sf"/>
</dbReference>
<evidence type="ECO:0000259" key="8">
    <source>
        <dbReference type="PROSITE" id="PS50893"/>
    </source>
</evidence>
<keyword evidence="4 10" id="KW-0067">ATP-binding</keyword>
<sequence length="583" mass="65592">MKWQDYKLFFSFLRPHLWKEAMLFLIMIAGTVAGLASPYALKLIIDDYIPAGNVRGIIGLLAGLTVVYGMRLLLGYWSDYLGTWIANRVVHSMKLRLFSNLLQQPYAYFEANNPGDIIQKVNHEVHKIQSFLVGSFLRITNNVLLLVGLSFMLCLLHPGLFLLSLTVFPFSIFFNRYWNKEVKKVVEASSVKEGEVYNYFIDSIRQFKLIKLHQANSFEEKRLNNHLDNLFNLYQRATVLSSLSRNLAMFFVAAGPLLILGVGGYFTIQGALTTGSLVAFIQYMNRLYAPANDLVYFHVDFVKAKVSMQRIMPLLQYTPTPTPTGTLQVPIESLVLKNIAFSHGGTTIIPHLDITFEKGRSYAIAGWNGSGKSTLVKLLCQLYPPQSGELLINGQHNLLHFAPGEWFERIAVVHQEPLLFNDSIRFNILYGLHDVSEADMRQALQDTGMYAFVMEQPAGWDTKIGEGEGQVMLSGGQQQQLALTRALLKKSEVLILDEATSAVDASREANILSCLRKMQHDKIIITISHRLSAVMAMDEVLLLKNGQIAAQGSHEYLLSTNTDYMALFGSQIITHTNEKARLL</sequence>
<dbReference type="Pfam" id="PF00664">
    <property type="entry name" value="ABC_membrane"/>
    <property type="match status" value="1"/>
</dbReference>
<keyword evidence="5 7" id="KW-1133">Transmembrane helix</keyword>
<evidence type="ECO:0000313" key="10">
    <source>
        <dbReference type="EMBL" id="RAJ08325.1"/>
    </source>
</evidence>
<dbReference type="GO" id="GO:0015421">
    <property type="term" value="F:ABC-type oligopeptide transporter activity"/>
    <property type="evidence" value="ECO:0007669"/>
    <property type="project" value="TreeGrafter"/>
</dbReference>
<dbReference type="PANTHER" id="PTHR43394">
    <property type="entry name" value="ATP-DEPENDENT PERMEASE MDL1, MITOCHONDRIAL"/>
    <property type="match status" value="1"/>
</dbReference>
<dbReference type="GO" id="GO:0016887">
    <property type="term" value="F:ATP hydrolysis activity"/>
    <property type="evidence" value="ECO:0007669"/>
    <property type="project" value="InterPro"/>
</dbReference>
<keyword evidence="2 7" id="KW-0812">Transmembrane</keyword>
<dbReference type="Pfam" id="PF00005">
    <property type="entry name" value="ABC_tran"/>
    <property type="match status" value="1"/>
</dbReference>
<dbReference type="InterPro" id="IPR003439">
    <property type="entry name" value="ABC_transporter-like_ATP-bd"/>
</dbReference>
<comment type="caution">
    <text evidence="10">The sequence shown here is derived from an EMBL/GenBank/DDBJ whole genome shotgun (WGS) entry which is preliminary data.</text>
</comment>
<dbReference type="Proteomes" id="UP000249547">
    <property type="component" value="Unassembled WGS sequence"/>
</dbReference>
<dbReference type="GO" id="GO:0005886">
    <property type="term" value="C:plasma membrane"/>
    <property type="evidence" value="ECO:0007669"/>
    <property type="project" value="UniProtKB-SubCell"/>
</dbReference>
<dbReference type="SUPFAM" id="SSF52540">
    <property type="entry name" value="P-loop containing nucleoside triphosphate hydrolases"/>
    <property type="match status" value="1"/>
</dbReference>
<dbReference type="CDD" id="cd07346">
    <property type="entry name" value="ABC_6TM_exporters"/>
    <property type="match status" value="1"/>
</dbReference>
<keyword evidence="3" id="KW-0547">Nucleotide-binding</keyword>
<dbReference type="SMART" id="SM00382">
    <property type="entry name" value="AAA"/>
    <property type="match status" value="1"/>
</dbReference>
<dbReference type="Gene3D" id="3.40.50.300">
    <property type="entry name" value="P-loop containing nucleotide triphosphate hydrolases"/>
    <property type="match status" value="1"/>
</dbReference>
<evidence type="ECO:0000256" key="4">
    <source>
        <dbReference type="ARBA" id="ARBA00022840"/>
    </source>
</evidence>
<dbReference type="AlphaFoldDB" id="A0A327QWK1"/>
<dbReference type="OrthoDB" id="311344at2"/>
<feature type="transmembrane region" description="Helical" evidence="7">
    <location>
        <begin position="22"/>
        <end position="45"/>
    </location>
</feature>
<protein>
    <submittedName>
        <fullName evidence="10">ABC transporter ATM/ATP-binding cassette subfamily B protein</fullName>
    </submittedName>
</protein>
<dbReference type="EMBL" id="QLLL01000002">
    <property type="protein sequence ID" value="RAJ08325.1"/>
    <property type="molecule type" value="Genomic_DNA"/>
</dbReference>
<accession>A0A327QWK1</accession>
<organism evidence="10 11">
    <name type="scientific">Chitinophaga skermanii</name>
    <dbReference type="NCBI Taxonomy" id="331697"/>
    <lineage>
        <taxon>Bacteria</taxon>
        <taxon>Pseudomonadati</taxon>
        <taxon>Bacteroidota</taxon>
        <taxon>Chitinophagia</taxon>
        <taxon>Chitinophagales</taxon>
        <taxon>Chitinophagaceae</taxon>
        <taxon>Chitinophaga</taxon>
    </lineage>
</organism>
<keyword evidence="11" id="KW-1185">Reference proteome</keyword>
<feature type="domain" description="ABC transporter" evidence="8">
    <location>
        <begin position="334"/>
        <end position="570"/>
    </location>
</feature>
<evidence type="ECO:0000256" key="7">
    <source>
        <dbReference type="SAM" id="Phobius"/>
    </source>
</evidence>
<evidence type="ECO:0000256" key="5">
    <source>
        <dbReference type="ARBA" id="ARBA00022989"/>
    </source>
</evidence>
<evidence type="ECO:0000313" key="11">
    <source>
        <dbReference type="Proteomes" id="UP000249547"/>
    </source>
</evidence>
<gene>
    <name evidence="10" type="ORF">LX64_00973</name>
</gene>
<dbReference type="PROSITE" id="PS50929">
    <property type="entry name" value="ABC_TM1F"/>
    <property type="match status" value="1"/>
</dbReference>
<dbReference type="InterPro" id="IPR027417">
    <property type="entry name" value="P-loop_NTPase"/>
</dbReference>
<dbReference type="PANTHER" id="PTHR43394:SF1">
    <property type="entry name" value="ATP-BINDING CASSETTE SUB-FAMILY B MEMBER 10, MITOCHONDRIAL"/>
    <property type="match status" value="1"/>
</dbReference>
<proteinExistence type="predicted"/>
<evidence type="ECO:0000256" key="2">
    <source>
        <dbReference type="ARBA" id="ARBA00022692"/>
    </source>
</evidence>
<reference evidence="10 11" key="1">
    <citation type="submission" date="2018-06" db="EMBL/GenBank/DDBJ databases">
        <title>Genomic Encyclopedia of Archaeal and Bacterial Type Strains, Phase II (KMG-II): from individual species to whole genera.</title>
        <authorList>
            <person name="Goeker M."/>
        </authorList>
    </citation>
    <scope>NUCLEOTIDE SEQUENCE [LARGE SCALE GENOMIC DNA]</scope>
    <source>
        <strain evidence="10 11">DSM 23857</strain>
    </source>
</reference>
<dbReference type="InterPro" id="IPR039421">
    <property type="entry name" value="Type_1_exporter"/>
</dbReference>
<dbReference type="InterPro" id="IPR011527">
    <property type="entry name" value="ABC1_TM_dom"/>
</dbReference>
<dbReference type="PROSITE" id="PS50893">
    <property type="entry name" value="ABC_TRANSPORTER_2"/>
    <property type="match status" value="1"/>
</dbReference>
<dbReference type="SUPFAM" id="SSF90123">
    <property type="entry name" value="ABC transporter transmembrane region"/>
    <property type="match status" value="1"/>
</dbReference>
<dbReference type="Gene3D" id="1.20.1560.10">
    <property type="entry name" value="ABC transporter type 1, transmembrane domain"/>
    <property type="match status" value="1"/>
</dbReference>
<dbReference type="GO" id="GO:0005524">
    <property type="term" value="F:ATP binding"/>
    <property type="evidence" value="ECO:0007669"/>
    <property type="project" value="UniProtKB-KW"/>
</dbReference>
<name>A0A327QWK1_9BACT</name>
<comment type="subcellular location">
    <subcellularLocation>
        <location evidence="1">Cell membrane</location>
        <topology evidence="1">Multi-pass membrane protein</topology>
    </subcellularLocation>
</comment>
<feature type="domain" description="ABC transmembrane type-1" evidence="9">
    <location>
        <begin position="21"/>
        <end position="303"/>
    </location>
</feature>
<evidence type="ECO:0000256" key="3">
    <source>
        <dbReference type="ARBA" id="ARBA00022741"/>
    </source>
</evidence>